<evidence type="ECO:0000256" key="6">
    <source>
        <dbReference type="SAM" id="Phobius"/>
    </source>
</evidence>
<evidence type="ECO:0000256" key="1">
    <source>
        <dbReference type="ARBA" id="ARBA00004651"/>
    </source>
</evidence>
<feature type="transmembrane region" description="Helical" evidence="6">
    <location>
        <begin position="358"/>
        <end position="376"/>
    </location>
</feature>
<accession>A0A6N3BVS7</accession>
<evidence type="ECO:0000256" key="2">
    <source>
        <dbReference type="ARBA" id="ARBA00022475"/>
    </source>
</evidence>
<dbReference type="PIRSF" id="PIRSF038958">
    <property type="entry name" value="PG_synth_SpoVB"/>
    <property type="match status" value="1"/>
</dbReference>
<name>A0A6N3BVS7_9FIRM</name>
<feature type="transmembrane region" description="Helical" evidence="6">
    <location>
        <begin position="383"/>
        <end position="405"/>
    </location>
</feature>
<proteinExistence type="predicted"/>
<reference evidence="7" key="1">
    <citation type="submission" date="2019-11" db="EMBL/GenBank/DDBJ databases">
        <authorList>
            <person name="Feng L."/>
        </authorList>
    </citation>
    <scope>NUCLEOTIDE SEQUENCE</scope>
    <source>
        <strain evidence="7">IbartlettiiLFYP30</strain>
    </source>
</reference>
<feature type="transmembrane region" description="Helical" evidence="6">
    <location>
        <begin position="319"/>
        <end position="338"/>
    </location>
</feature>
<protein>
    <submittedName>
        <fullName evidence="7">Stage V sporulation protein B</fullName>
    </submittedName>
</protein>
<feature type="transmembrane region" description="Helical" evidence="6">
    <location>
        <begin position="7"/>
        <end position="31"/>
    </location>
</feature>
<keyword evidence="5 6" id="KW-0472">Membrane</keyword>
<dbReference type="InterPro" id="IPR024923">
    <property type="entry name" value="PG_synth_SpoVB"/>
</dbReference>
<dbReference type="EMBL" id="CACRUE010000024">
    <property type="protein sequence ID" value="VYU04703.1"/>
    <property type="molecule type" value="Genomic_DNA"/>
</dbReference>
<keyword evidence="2" id="KW-1003">Cell membrane</keyword>
<evidence type="ECO:0000256" key="3">
    <source>
        <dbReference type="ARBA" id="ARBA00022692"/>
    </source>
</evidence>
<evidence type="ECO:0000256" key="4">
    <source>
        <dbReference type="ARBA" id="ARBA00022989"/>
    </source>
</evidence>
<organism evidence="7">
    <name type="scientific">Intestinibacter bartlettii</name>
    <dbReference type="NCBI Taxonomy" id="261299"/>
    <lineage>
        <taxon>Bacteria</taxon>
        <taxon>Bacillati</taxon>
        <taxon>Bacillota</taxon>
        <taxon>Clostridia</taxon>
        <taxon>Peptostreptococcales</taxon>
        <taxon>Peptostreptococcaceae</taxon>
        <taxon>Intestinibacter</taxon>
    </lineage>
</organism>
<feature type="transmembrane region" description="Helical" evidence="6">
    <location>
        <begin position="272"/>
        <end position="298"/>
    </location>
</feature>
<dbReference type="Pfam" id="PF01943">
    <property type="entry name" value="Polysacc_synt"/>
    <property type="match status" value="1"/>
</dbReference>
<sequence>MRKIPNLLLATIILSISNIIVRGLGFIYKIFLSNIIGEQGLGIYHIVFNFLMICIALTTTGIPTALSCLISANNTLKNKKETNILFISTLYVSFFIAFFISIFISLHSEFLADTFLHNPQLNLFILAICPTVVLITISNVLRSYFYGIKKVVIPAVGQILEQISRILFLTLVYYYIKNDNVLCYSALIAISIGEMINIIFITVNLYNDSNLYKKLSIDINDFKHASFETLKMSIPITCNRMSSIVLQSISSIIIPSRLILANMSYTAALGAYGIISGMVMPFIYLPFSVGSALVVNLIPSISGEVALKNNNLLMKKIKYSIGLTLFVSVLCSILFYFLGEDICLLFFKNKIAGQYLKAMFLAPIFLSLNQTLSAILHGIRKEFISSFNTILGMAIQLICLYFLLPIPSLNIYAYIYVVTGAAIFTTLLHSISLIHALKNSNKVI</sequence>
<comment type="subcellular location">
    <subcellularLocation>
        <location evidence="1">Cell membrane</location>
        <topology evidence="1">Multi-pass membrane protein</topology>
    </subcellularLocation>
</comment>
<keyword evidence="4 6" id="KW-1133">Transmembrane helix</keyword>
<dbReference type="PANTHER" id="PTHR30250:SF21">
    <property type="entry name" value="LIPID II FLIPPASE MURJ"/>
    <property type="match status" value="1"/>
</dbReference>
<evidence type="ECO:0000313" key="7">
    <source>
        <dbReference type="EMBL" id="VYU04703.1"/>
    </source>
</evidence>
<dbReference type="RefSeq" id="WP_156530812.1">
    <property type="nucleotide sequence ID" value="NZ_CACRUE010000024.1"/>
</dbReference>
<dbReference type="AlphaFoldDB" id="A0A6N3BVS7"/>
<dbReference type="PANTHER" id="PTHR30250">
    <property type="entry name" value="PST FAMILY PREDICTED COLANIC ACID TRANSPORTER"/>
    <property type="match status" value="1"/>
</dbReference>
<gene>
    <name evidence="7" type="primary">spoVB_1</name>
    <name evidence="7" type="ORF">IBLFYP30_01606</name>
</gene>
<feature type="transmembrane region" description="Helical" evidence="6">
    <location>
        <begin position="43"/>
        <end position="72"/>
    </location>
</feature>
<dbReference type="GO" id="GO:0005886">
    <property type="term" value="C:plasma membrane"/>
    <property type="evidence" value="ECO:0007669"/>
    <property type="project" value="UniProtKB-SubCell"/>
</dbReference>
<evidence type="ECO:0000256" key="5">
    <source>
        <dbReference type="ARBA" id="ARBA00023136"/>
    </source>
</evidence>
<feature type="transmembrane region" description="Helical" evidence="6">
    <location>
        <begin position="121"/>
        <end position="141"/>
    </location>
</feature>
<feature type="transmembrane region" description="Helical" evidence="6">
    <location>
        <begin position="182"/>
        <end position="206"/>
    </location>
</feature>
<keyword evidence="3 6" id="KW-0812">Transmembrane</keyword>
<dbReference type="InterPro" id="IPR002797">
    <property type="entry name" value="Polysacc_synth"/>
</dbReference>
<feature type="transmembrane region" description="Helical" evidence="6">
    <location>
        <begin position="411"/>
        <end position="437"/>
    </location>
</feature>
<dbReference type="InterPro" id="IPR050833">
    <property type="entry name" value="Poly_Biosynth_Transport"/>
</dbReference>
<feature type="transmembrane region" description="Helical" evidence="6">
    <location>
        <begin position="84"/>
        <end position="106"/>
    </location>
</feature>